<evidence type="ECO:0000313" key="5">
    <source>
        <dbReference type="Proteomes" id="UP000241394"/>
    </source>
</evidence>
<dbReference type="STRING" id="1590841.A0A2R6PM23"/>
<feature type="domain" description="DUF3741" evidence="3">
    <location>
        <begin position="132"/>
        <end position="159"/>
    </location>
</feature>
<comment type="caution">
    <text evidence="4">The sequence shown here is derived from an EMBL/GenBank/DDBJ whole genome shotgun (WGS) entry which is preliminary data.</text>
</comment>
<dbReference type="Pfam" id="PF14383">
    <property type="entry name" value="VARLMGL"/>
    <property type="match status" value="1"/>
</dbReference>
<reference evidence="4 5" key="1">
    <citation type="submission" date="2017-07" db="EMBL/GenBank/DDBJ databases">
        <title>An improved, manually edited Actinidia chinensis var. chinensis (kiwifruit) genome highlights the challenges associated with draft genomes and gene prediction in plants.</title>
        <authorList>
            <person name="Pilkington S."/>
            <person name="Crowhurst R."/>
            <person name="Hilario E."/>
            <person name="Nardozza S."/>
            <person name="Fraser L."/>
            <person name="Peng Y."/>
            <person name="Gunaseelan K."/>
            <person name="Simpson R."/>
            <person name="Tahir J."/>
            <person name="Deroles S."/>
            <person name="Templeton K."/>
            <person name="Luo Z."/>
            <person name="Davy M."/>
            <person name="Cheng C."/>
            <person name="Mcneilage M."/>
            <person name="Scaglione D."/>
            <person name="Liu Y."/>
            <person name="Zhang Q."/>
            <person name="Datson P."/>
            <person name="De Silva N."/>
            <person name="Gardiner S."/>
            <person name="Bassett H."/>
            <person name="Chagne D."/>
            <person name="Mccallum J."/>
            <person name="Dzierzon H."/>
            <person name="Deng C."/>
            <person name="Wang Y.-Y."/>
            <person name="Barron N."/>
            <person name="Manako K."/>
            <person name="Bowen J."/>
            <person name="Foster T."/>
            <person name="Erridge Z."/>
            <person name="Tiffin H."/>
            <person name="Waite C."/>
            <person name="Davies K."/>
            <person name="Grierson E."/>
            <person name="Laing W."/>
            <person name="Kirk R."/>
            <person name="Chen X."/>
            <person name="Wood M."/>
            <person name="Montefiori M."/>
            <person name="Brummell D."/>
            <person name="Schwinn K."/>
            <person name="Catanach A."/>
            <person name="Fullerton C."/>
            <person name="Li D."/>
            <person name="Meiyalaghan S."/>
            <person name="Nieuwenhuizen N."/>
            <person name="Read N."/>
            <person name="Prakash R."/>
            <person name="Hunter D."/>
            <person name="Zhang H."/>
            <person name="Mckenzie M."/>
            <person name="Knabel M."/>
            <person name="Harris A."/>
            <person name="Allan A."/>
            <person name="Chen A."/>
            <person name="Janssen B."/>
            <person name="Plunkett B."/>
            <person name="Dwamena C."/>
            <person name="Voogd C."/>
            <person name="Leif D."/>
            <person name="Lafferty D."/>
            <person name="Souleyre E."/>
            <person name="Varkonyi-Gasic E."/>
            <person name="Gambi F."/>
            <person name="Hanley J."/>
            <person name="Yao J.-L."/>
            <person name="Cheung J."/>
            <person name="David K."/>
            <person name="Warren B."/>
            <person name="Marsh K."/>
            <person name="Snowden K."/>
            <person name="Lin-Wang K."/>
            <person name="Brian L."/>
            <person name="Martinez-Sanchez M."/>
            <person name="Wang M."/>
            <person name="Ileperuma N."/>
            <person name="Macnee N."/>
            <person name="Campin R."/>
            <person name="Mcatee P."/>
            <person name="Drummond R."/>
            <person name="Espley R."/>
            <person name="Ireland H."/>
            <person name="Wu R."/>
            <person name="Atkinson R."/>
            <person name="Karunairetnam S."/>
            <person name="Bulley S."/>
            <person name="Chunkath S."/>
            <person name="Hanley Z."/>
            <person name="Storey R."/>
            <person name="Thrimawithana A."/>
            <person name="Thomson S."/>
            <person name="David C."/>
            <person name="Testolin R."/>
        </authorList>
    </citation>
    <scope>NUCLEOTIDE SEQUENCE [LARGE SCALE GENOMIC DNA]</scope>
    <source>
        <strain evidence="5">cv. Red5</strain>
        <tissue evidence="4">Young leaf</tissue>
    </source>
</reference>
<dbReference type="Proteomes" id="UP000241394">
    <property type="component" value="Chromosome LG24"/>
</dbReference>
<keyword evidence="5" id="KW-1185">Reference proteome</keyword>
<feature type="region of interest" description="Disordered" evidence="1">
    <location>
        <begin position="274"/>
        <end position="364"/>
    </location>
</feature>
<gene>
    <name evidence="4" type="ORF">CEY00_Acc27995</name>
</gene>
<dbReference type="InterPro" id="IPR032795">
    <property type="entry name" value="DUF3741-assoc"/>
</dbReference>
<feature type="region of interest" description="Disordered" evidence="1">
    <location>
        <begin position="435"/>
        <end position="454"/>
    </location>
</feature>
<name>A0A2R6PM23_ACTCC</name>
<dbReference type="AlphaFoldDB" id="A0A2R6PM23"/>
<dbReference type="FunCoup" id="A0A2R6PM23">
    <property type="interactions" value="667"/>
</dbReference>
<proteinExistence type="predicted"/>
<dbReference type="OMA" id="EYQYITT"/>
<sequence length="661" mass="74156">MGKEWLYRGGGGGKRGRLEDRGRFGGGGERESSSPSGCMSAVFQLFDFNQFHQFPLHHQVPDSLLPEESTILKGVEAPRNSLEMDGPFMEAASFPASMKLEEQTLNIPMGIQIQTSRSKVGAPKARTDQDLSSECSSSPGSKTPNLVARLMGLDLLPDTCSTPSNRALKPDFQRQQLNPLRSRSGRSIFDTDIIGTRSLPETPRISSARRSDVDHHRLSLQINKENNGSNKDSEFRMVMKTVRQEDESGRSSPGHYARQIVKQVRENIGRKVGADITNTMRNREQRRDDHLLPLKPKKPSKGLVRASDKSTPSCSPRLKFLELKNKQVDNNNNYNNQPQSGKVPLKTKSKATVQEKEHHQKNLNQKCKKIACERYGPRLKGPPNTSDAFRNKQEEPFVRLPATNRASLDKKCKNTPLSSELLNVNIPTLFPVKKEPPSPAAKLPQKQSQVSASISRKRIAQLPSWTYRQEATHTSTAQDTTTTGATEFQYVTRILKRSGIDRNTPVSFARWYSPAHPLHPSIFHLLELCFPTTTTTTTAKDSQLSHRCNRKLIFHLVDETLVEILRPYMNLKPWVCSFSYDCPMSGSQLIDTICTKIRSFPSADCRVLKDIDALIEKDLSVSQMRRPMALEEEGEAIVAELENDLVDSLVHEMAFGVLFGV</sequence>
<organism evidence="4 5">
    <name type="scientific">Actinidia chinensis var. chinensis</name>
    <name type="common">Chinese soft-hair kiwi</name>
    <dbReference type="NCBI Taxonomy" id="1590841"/>
    <lineage>
        <taxon>Eukaryota</taxon>
        <taxon>Viridiplantae</taxon>
        <taxon>Streptophyta</taxon>
        <taxon>Embryophyta</taxon>
        <taxon>Tracheophyta</taxon>
        <taxon>Spermatophyta</taxon>
        <taxon>Magnoliopsida</taxon>
        <taxon>eudicotyledons</taxon>
        <taxon>Gunneridae</taxon>
        <taxon>Pentapetalae</taxon>
        <taxon>asterids</taxon>
        <taxon>Ericales</taxon>
        <taxon>Actinidiaceae</taxon>
        <taxon>Actinidia</taxon>
    </lineage>
</organism>
<feature type="region of interest" description="Disordered" evidence="1">
    <location>
        <begin position="116"/>
        <end position="144"/>
    </location>
</feature>
<dbReference type="PANTHER" id="PTHR37751:SF1">
    <property type="entry name" value="LOW PROTEIN: M-PHASE INDUCER PHOSPHATASE-LIKE PROTEIN"/>
    <property type="match status" value="1"/>
</dbReference>
<feature type="region of interest" description="Disordered" evidence="1">
    <location>
        <begin position="1"/>
        <end position="36"/>
    </location>
</feature>
<evidence type="ECO:0000259" key="3">
    <source>
        <dbReference type="Pfam" id="PF14383"/>
    </source>
</evidence>
<evidence type="ECO:0000259" key="2">
    <source>
        <dbReference type="Pfam" id="PF14309"/>
    </source>
</evidence>
<evidence type="ECO:0000256" key="1">
    <source>
        <dbReference type="SAM" id="MobiDB-lite"/>
    </source>
</evidence>
<protein>
    <submittedName>
        <fullName evidence="4">Serine/arginine repetitive matrix protein</fullName>
    </submittedName>
</protein>
<dbReference type="Gramene" id="PSR93382">
    <property type="protein sequence ID" value="PSR93382"/>
    <property type="gene ID" value="CEY00_Acc27995"/>
</dbReference>
<feature type="compositionally biased region" description="Polar residues" evidence="1">
    <location>
        <begin position="445"/>
        <end position="454"/>
    </location>
</feature>
<accession>A0A2R6PM23</accession>
<dbReference type="EMBL" id="NKQK01000024">
    <property type="protein sequence ID" value="PSR93382.1"/>
    <property type="molecule type" value="Genomic_DNA"/>
</dbReference>
<reference evidence="5" key="2">
    <citation type="journal article" date="2018" name="BMC Genomics">
        <title>A manually annotated Actinidia chinensis var. chinensis (kiwifruit) genome highlights the challenges associated with draft genomes and gene prediction in plants.</title>
        <authorList>
            <person name="Pilkington S.M."/>
            <person name="Crowhurst R."/>
            <person name="Hilario E."/>
            <person name="Nardozza S."/>
            <person name="Fraser L."/>
            <person name="Peng Y."/>
            <person name="Gunaseelan K."/>
            <person name="Simpson R."/>
            <person name="Tahir J."/>
            <person name="Deroles S.C."/>
            <person name="Templeton K."/>
            <person name="Luo Z."/>
            <person name="Davy M."/>
            <person name="Cheng C."/>
            <person name="McNeilage M."/>
            <person name="Scaglione D."/>
            <person name="Liu Y."/>
            <person name="Zhang Q."/>
            <person name="Datson P."/>
            <person name="De Silva N."/>
            <person name="Gardiner S.E."/>
            <person name="Bassett H."/>
            <person name="Chagne D."/>
            <person name="McCallum J."/>
            <person name="Dzierzon H."/>
            <person name="Deng C."/>
            <person name="Wang Y.Y."/>
            <person name="Barron L."/>
            <person name="Manako K."/>
            <person name="Bowen J."/>
            <person name="Foster T.M."/>
            <person name="Erridge Z.A."/>
            <person name="Tiffin H."/>
            <person name="Waite C.N."/>
            <person name="Davies K.M."/>
            <person name="Grierson E.P."/>
            <person name="Laing W.A."/>
            <person name="Kirk R."/>
            <person name="Chen X."/>
            <person name="Wood M."/>
            <person name="Montefiori M."/>
            <person name="Brummell D.A."/>
            <person name="Schwinn K.E."/>
            <person name="Catanach A."/>
            <person name="Fullerton C."/>
            <person name="Li D."/>
            <person name="Meiyalaghan S."/>
            <person name="Nieuwenhuizen N."/>
            <person name="Read N."/>
            <person name="Prakash R."/>
            <person name="Hunter D."/>
            <person name="Zhang H."/>
            <person name="McKenzie M."/>
            <person name="Knabel M."/>
            <person name="Harris A."/>
            <person name="Allan A.C."/>
            <person name="Gleave A."/>
            <person name="Chen A."/>
            <person name="Janssen B.J."/>
            <person name="Plunkett B."/>
            <person name="Ampomah-Dwamena C."/>
            <person name="Voogd C."/>
            <person name="Leif D."/>
            <person name="Lafferty D."/>
            <person name="Souleyre E.J.F."/>
            <person name="Varkonyi-Gasic E."/>
            <person name="Gambi F."/>
            <person name="Hanley J."/>
            <person name="Yao J.L."/>
            <person name="Cheung J."/>
            <person name="David K.M."/>
            <person name="Warren B."/>
            <person name="Marsh K."/>
            <person name="Snowden K.C."/>
            <person name="Lin-Wang K."/>
            <person name="Brian L."/>
            <person name="Martinez-Sanchez M."/>
            <person name="Wang M."/>
            <person name="Ileperuma N."/>
            <person name="Macnee N."/>
            <person name="Campin R."/>
            <person name="McAtee P."/>
            <person name="Drummond R.S.M."/>
            <person name="Espley R.V."/>
            <person name="Ireland H.S."/>
            <person name="Wu R."/>
            <person name="Atkinson R.G."/>
            <person name="Karunairetnam S."/>
            <person name="Bulley S."/>
            <person name="Chunkath S."/>
            <person name="Hanley Z."/>
            <person name="Storey R."/>
            <person name="Thrimawithana A.H."/>
            <person name="Thomson S."/>
            <person name="David C."/>
            <person name="Testolin R."/>
            <person name="Huang H."/>
            <person name="Hellens R.P."/>
            <person name="Schaffer R.J."/>
        </authorList>
    </citation>
    <scope>NUCLEOTIDE SEQUENCE [LARGE SCALE GENOMIC DNA]</scope>
    <source>
        <strain evidence="5">cv. Red5</strain>
    </source>
</reference>
<dbReference type="OrthoDB" id="1939700at2759"/>
<dbReference type="Pfam" id="PF14309">
    <property type="entry name" value="DUF4378"/>
    <property type="match status" value="1"/>
</dbReference>
<dbReference type="PANTHER" id="PTHR37751">
    <property type="entry name" value="LOW PROTEIN: M-PHASE INDUCER PHOSPHATASE-LIKE PROTEIN"/>
    <property type="match status" value="1"/>
</dbReference>
<evidence type="ECO:0000313" key="4">
    <source>
        <dbReference type="EMBL" id="PSR93382.1"/>
    </source>
</evidence>
<feature type="compositionally biased region" description="Basic and acidic residues" evidence="1">
    <location>
        <begin position="281"/>
        <end position="292"/>
    </location>
</feature>
<feature type="compositionally biased region" description="Basic and acidic residues" evidence="1">
    <location>
        <begin position="16"/>
        <end position="32"/>
    </location>
</feature>
<feature type="compositionally biased region" description="Polar residues" evidence="1">
    <location>
        <begin position="130"/>
        <end position="144"/>
    </location>
</feature>
<feature type="domain" description="DUF4378" evidence="2">
    <location>
        <begin position="487"/>
        <end position="652"/>
    </location>
</feature>
<dbReference type="InParanoid" id="A0A2R6PM23"/>
<dbReference type="InterPro" id="IPR025486">
    <property type="entry name" value="DUF4378"/>
</dbReference>